<evidence type="ECO:0000313" key="4">
    <source>
        <dbReference type="WBParaSite" id="HCON_00142970-00001"/>
    </source>
</evidence>
<keyword evidence="1" id="KW-0812">Transmembrane</keyword>
<dbReference type="WBParaSite" id="HCON_00142970-00001">
    <property type="protein sequence ID" value="HCON_00142970-00001"/>
    <property type="gene ID" value="HCON_00142970"/>
</dbReference>
<keyword evidence="1" id="KW-1133">Transmembrane helix</keyword>
<dbReference type="GO" id="GO:0004623">
    <property type="term" value="F:phospholipase A2 activity"/>
    <property type="evidence" value="ECO:0007669"/>
    <property type="project" value="InterPro"/>
</dbReference>
<keyword evidence="2" id="KW-0732">Signal</keyword>
<accession>A0A7I4YVD1</accession>
<dbReference type="InterPro" id="IPR053322">
    <property type="entry name" value="PLA2-like"/>
</dbReference>
<dbReference type="OrthoDB" id="5869656at2759"/>
<reference evidence="4" key="1">
    <citation type="submission" date="2020-12" db="UniProtKB">
        <authorList>
            <consortium name="WormBaseParasite"/>
        </authorList>
    </citation>
    <scope>IDENTIFICATION</scope>
    <source>
        <strain evidence="4">MHco3</strain>
    </source>
</reference>
<dbReference type="GO" id="GO:0050482">
    <property type="term" value="P:arachidonate secretion"/>
    <property type="evidence" value="ECO:0007669"/>
    <property type="project" value="InterPro"/>
</dbReference>
<evidence type="ECO:0000256" key="2">
    <source>
        <dbReference type="SAM" id="SignalP"/>
    </source>
</evidence>
<evidence type="ECO:0000313" key="3">
    <source>
        <dbReference type="Proteomes" id="UP000025227"/>
    </source>
</evidence>
<feature type="transmembrane region" description="Helical" evidence="1">
    <location>
        <begin position="222"/>
        <end position="240"/>
    </location>
</feature>
<organism evidence="3 4">
    <name type="scientific">Haemonchus contortus</name>
    <name type="common">Barber pole worm</name>
    <dbReference type="NCBI Taxonomy" id="6289"/>
    <lineage>
        <taxon>Eukaryota</taxon>
        <taxon>Metazoa</taxon>
        <taxon>Ecdysozoa</taxon>
        <taxon>Nematoda</taxon>
        <taxon>Chromadorea</taxon>
        <taxon>Rhabditida</taxon>
        <taxon>Rhabditina</taxon>
        <taxon>Rhabditomorpha</taxon>
        <taxon>Strongyloidea</taxon>
        <taxon>Trichostrongylidae</taxon>
        <taxon>Haemonchus</taxon>
    </lineage>
</organism>
<dbReference type="AlphaFoldDB" id="A0A7I4YVD1"/>
<proteinExistence type="predicted"/>
<dbReference type="GO" id="GO:0006644">
    <property type="term" value="P:phospholipid metabolic process"/>
    <property type="evidence" value="ECO:0007669"/>
    <property type="project" value="InterPro"/>
</dbReference>
<dbReference type="InterPro" id="IPR036444">
    <property type="entry name" value="PLipase_A2_dom_sf"/>
</dbReference>
<keyword evidence="3" id="KW-1185">Reference proteome</keyword>
<keyword evidence="1" id="KW-0472">Membrane</keyword>
<feature type="chain" id="PRO_5029610864" evidence="2">
    <location>
        <begin position="23"/>
        <end position="257"/>
    </location>
</feature>
<dbReference type="OMA" id="CALQYNL"/>
<name>A0A7I4YVD1_HAECO</name>
<dbReference type="SUPFAM" id="SSF48619">
    <property type="entry name" value="Phospholipase A2, PLA2"/>
    <property type="match status" value="1"/>
</dbReference>
<dbReference type="Proteomes" id="UP000025227">
    <property type="component" value="Unplaced"/>
</dbReference>
<protein>
    <submittedName>
        <fullName evidence="4">Uncharacterized protein</fullName>
    </submittedName>
</protein>
<sequence>MLNIGFPIHLVMFASVLVRAYGRVAFDDWHCGSSDFTRQMSFESITEKCESIMLTVNHCCVVHDVCYTHQLGQERCDEEFCECNRKAALVRHDCSNLLEASCSLVQLFGFGAYHNSANYTEPDDLVKHMLRSDLLRPHLAGVYQRCRTVNATTSSCALQHNLCDDSPIECAEALAGCLHDAASVDGSEPCREAVEQVCSAALDEANNWHNFFKNVRFLSSNMLKVLIGVCLVMLICFVVRQRNSMKVDEKLLEYSPV</sequence>
<dbReference type="PANTHER" id="PTHR34228:SF6">
    <property type="entry name" value="PHOSPHOLIPASE A2"/>
    <property type="match status" value="1"/>
</dbReference>
<dbReference type="PANTHER" id="PTHR34228">
    <property type="entry name" value="PROTEIN CBG09474-RELATED"/>
    <property type="match status" value="1"/>
</dbReference>
<evidence type="ECO:0000256" key="1">
    <source>
        <dbReference type="SAM" id="Phobius"/>
    </source>
</evidence>
<feature type="signal peptide" evidence="2">
    <location>
        <begin position="1"/>
        <end position="22"/>
    </location>
</feature>